<comment type="caution">
    <text evidence="3">The sequence shown here is derived from an EMBL/GenBank/DDBJ whole genome shotgun (WGS) entry which is preliminary data.</text>
</comment>
<sequence>MDGFVADGEHSTTGTPPPALTRAQRDRHHGAVCDHLYHTGFLNGLFSDVTVNVPNLVGGGKAYNLHSLILARSPYLYRLLLESPTQSEITLAFDNDQITEDGLAISIGHLYAGYSQHLVHPANATAVLAAAYLLELKDLAAIATERIMADVGRETVLRYVKFLGECNGTPSSSSSSSSSSASSATPGLVPSGRFGEYSAQIQACCFEYLTKWLPLELPEEMQLLEAAAGLSSSSSPGARPESNHGQQQKAPASGTGPAARRGQSFKALPLAGSLSSAAAAVPFPEDVIDMFVDLPFPWLKAAIQSPSFLGPDGDMRRYQFAQTVISRREKVRRRRIAEGEIESGGEESVVLSFGSGEGAGGLGKAGKSGASAVTVVRKPLKSGRNAGKPERVLWKAPV</sequence>
<dbReference type="InterPro" id="IPR011333">
    <property type="entry name" value="SKP1/BTB/POZ_sf"/>
</dbReference>
<evidence type="ECO:0000313" key="3">
    <source>
        <dbReference type="EMBL" id="KAG5457156.1"/>
    </source>
</evidence>
<evidence type="ECO:0000259" key="2">
    <source>
        <dbReference type="PROSITE" id="PS50097"/>
    </source>
</evidence>
<accession>A0A8H7ZPR9</accession>
<dbReference type="Pfam" id="PF00651">
    <property type="entry name" value="BTB"/>
    <property type="match status" value="1"/>
</dbReference>
<feature type="region of interest" description="Disordered" evidence="1">
    <location>
        <begin position="228"/>
        <end position="261"/>
    </location>
</feature>
<evidence type="ECO:0000313" key="4">
    <source>
        <dbReference type="Proteomes" id="UP000673691"/>
    </source>
</evidence>
<keyword evidence="4" id="KW-1185">Reference proteome</keyword>
<proteinExistence type="predicted"/>
<name>A0A8H7ZPR9_9FUNG</name>
<protein>
    <recommendedName>
        <fullName evidence="2">BTB domain-containing protein</fullName>
    </recommendedName>
</protein>
<dbReference type="EMBL" id="JAEFCI010010530">
    <property type="protein sequence ID" value="KAG5457156.1"/>
    <property type="molecule type" value="Genomic_DNA"/>
</dbReference>
<gene>
    <name evidence="3" type="ORF">BJ554DRAFT_2904</name>
</gene>
<feature type="region of interest" description="Disordered" evidence="1">
    <location>
        <begin position="1"/>
        <end position="25"/>
    </location>
</feature>
<dbReference type="Proteomes" id="UP000673691">
    <property type="component" value="Unassembled WGS sequence"/>
</dbReference>
<dbReference type="PANTHER" id="PTHR47369:SF2">
    <property type="entry name" value="BTB_POZ DOMAIN-CONTAINING PROTEIN 2"/>
    <property type="match status" value="1"/>
</dbReference>
<dbReference type="InterPro" id="IPR000210">
    <property type="entry name" value="BTB/POZ_dom"/>
</dbReference>
<dbReference type="OrthoDB" id="6359943at2759"/>
<feature type="domain" description="BTB" evidence="2">
    <location>
        <begin position="47"/>
        <end position="113"/>
    </location>
</feature>
<evidence type="ECO:0000256" key="1">
    <source>
        <dbReference type="SAM" id="MobiDB-lite"/>
    </source>
</evidence>
<dbReference type="AlphaFoldDB" id="A0A8H7ZPR9"/>
<feature type="compositionally biased region" description="Low complexity" evidence="1">
    <location>
        <begin position="228"/>
        <end position="240"/>
    </location>
</feature>
<dbReference type="PANTHER" id="PTHR47369">
    <property type="entry name" value="BTB/POZ DOMAIN-CONTAINING PROTEIN"/>
    <property type="match status" value="1"/>
</dbReference>
<organism evidence="3 4">
    <name type="scientific">Olpidium bornovanus</name>
    <dbReference type="NCBI Taxonomy" id="278681"/>
    <lineage>
        <taxon>Eukaryota</taxon>
        <taxon>Fungi</taxon>
        <taxon>Fungi incertae sedis</taxon>
        <taxon>Olpidiomycota</taxon>
        <taxon>Olpidiomycotina</taxon>
        <taxon>Olpidiomycetes</taxon>
        <taxon>Olpidiales</taxon>
        <taxon>Olpidiaceae</taxon>
        <taxon>Olpidium</taxon>
    </lineage>
</organism>
<dbReference type="Gene3D" id="3.30.710.10">
    <property type="entry name" value="Potassium Channel Kv1.1, Chain A"/>
    <property type="match status" value="1"/>
</dbReference>
<reference evidence="3 4" key="1">
    <citation type="journal article" name="Sci. Rep.">
        <title>Genome-scale phylogenetic analyses confirm Olpidium as the closest living zoosporic fungus to the non-flagellated, terrestrial fungi.</title>
        <authorList>
            <person name="Chang Y."/>
            <person name="Rochon D."/>
            <person name="Sekimoto S."/>
            <person name="Wang Y."/>
            <person name="Chovatia M."/>
            <person name="Sandor L."/>
            <person name="Salamov A."/>
            <person name="Grigoriev I.V."/>
            <person name="Stajich J.E."/>
            <person name="Spatafora J.W."/>
        </authorList>
    </citation>
    <scope>NUCLEOTIDE SEQUENCE [LARGE SCALE GENOMIC DNA]</scope>
    <source>
        <strain evidence="3">S191</strain>
    </source>
</reference>
<dbReference type="SUPFAM" id="SSF54695">
    <property type="entry name" value="POZ domain"/>
    <property type="match status" value="1"/>
</dbReference>
<dbReference type="PROSITE" id="PS50097">
    <property type="entry name" value="BTB"/>
    <property type="match status" value="1"/>
</dbReference>